<evidence type="ECO:0000259" key="1">
    <source>
        <dbReference type="SMART" id="SM00834"/>
    </source>
</evidence>
<dbReference type="Proteomes" id="UP000182945">
    <property type="component" value="Chromosome"/>
</dbReference>
<dbReference type="GO" id="GO:0016811">
    <property type="term" value="F:hydrolase activity, acting on carbon-nitrogen (but not peptide) bonds, in linear amides"/>
    <property type="evidence" value="ECO:0007669"/>
    <property type="project" value="InterPro"/>
</dbReference>
<protein>
    <recommendedName>
        <fullName evidence="1">Putative regulatory protein FmdB zinc ribbon domain-containing protein</fullName>
    </recommendedName>
</protein>
<sequence length="219" mass="25114">MYNEYLMFEGVSVNEFSGKQTYLDANIAYRNACLNAIEFLKTQGFTGEQAYMLLGSAPVEGHLAGVVDIPALSLYLRISSQKIFYQNSQEEYVMPNYTFLCPACGEFTLLLNMTRDNKQSTACPTCNTIAKRVFKPPMTLRMDSKVKKRIENGMKPRVVKKENMPKNPYKKQLSLGLGKQDTKKTPPVTCFESPREFLIYVLKYMLRYPNDSQNRYSIL</sequence>
<dbReference type="PANTHER" id="PTHR31891:SF1">
    <property type="entry name" value="FORMAMIDASE C869.04-RELATED"/>
    <property type="match status" value="1"/>
</dbReference>
<evidence type="ECO:0000313" key="2">
    <source>
        <dbReference type="EMBL" id="APC49501.1"/>
    </source>
</evidence>
<gene>
    <name evidence="2" type="ORF">BME96_15440</name>
</gene>
<dbReference type="SUPFAM" id="SSF141130">
    <property type="entry name" value="Acetamidase/Formamidase-like"/>
    <property type="match status" value="1"/>
</dbReference>
<dbReference type="PANTHER" id="PTHR31891">
    <property type="entry name" value="FORMAMIDASE C869.04-RELATED"/>
    <property type="match status" value="1"/>
</dbReference>
<dbReference type="KEGG" id="vhl:BME96_15440"/>
<proteinExistence type="predicted"/>
<dbReference type="SMART" id="SM00834">
    <property type="entry name" value="CxxC_CXXC_SSSS"/>
    <property type="match status" value="1"/>
</dbReference>
<dbReference type="Pfam" id="PF03069">
    <property type="entry name" value="FmdA_AmdA"/>
    <property type="match status" value="1"/>
</dbReference>
<name>A0AAC9J166_VIRHA</name>
<dbReference type="AlphaFoldDB" id="A0AAC9J166"/>
<accession>A0AAC9J166</accession>
<dbReference type="NCBIfam" id="TIGR02605">
    <property type="entry name" value="CxxC_CxxC_SSSS"/>
    <property type="match status" value="1"/>
</dbReference>
<dbReference type="InterPro" id="IPR013429">
    <property type="entry name" value="Regulatory_FmdB_Zinc_ribbon"/>
</dbReference>
<evidence type="ECO:0000313" key="3">
    <source>
        <dbReference type="Proteomes" id="UP000182945"/>
    </source>
</evidence>
<dbReference type="EMBL" id="CP017962">
    <property type="protein sequence ID" value="APC49501.1"/>
    <property type="molecule type" value="Genomic_DNA"/>
</dbReference>
<dbReference type="InterPro" id="IPR004304">
    <property type="entry name" value="FmdA_AmdA"/>
</dbReference>
<feature type="domain" description="Putative regulatory protein FmdB zinc ribbon" evidence="1">
    <location>
        <begin position="94"/>
        <end position="135"/>
    </location>
</feature>
<organism evidence="2 3">
    <name type="scientific">Virgibacillus halodenitrificans</name>
    <name type="common">Bacillus halodenitrificans</name>
    <dbReference type="NCBI Taxonomy" id="1482"/>
    <lineage>
        <taxon>Bacteria</taxon>
        <taxon>Bacillati</taxon>
        <taxon>Bacillota</taxon>
        <taxon>Bacilli</taxon>
        <taxon>Bacillales</taxon>
        <taxon>Bacillaceae</taxon>
        <taxon>Virgibacillus</taxon>
    </lineage>
</organism>
<dbReference type="Pfam" id="PF09723">
    <property type="entry name" value="Zn_ribbon_8"/>
    <property type="match status" value="1"/>
</dbReference>
<reference evidence="2 3" key="1">
    <citation type="submission" date="2016-11" db="EMBL/GenBank/DDBJ databases">
        <title>Complete genome sequencing of Virgibacillus halodenitrificans PDB-F2.</title>
        <authorList>
            <person name="Sun Z."/>
            <person name="Zhou Y."/>
            <person name="Li H."/>
        </authorList>
    </citation>
    <scope>NUCLEOTIDE SEQUENCE [LARGE SCALE GENOMIC DNA]</scope>
    <source>
        <strain evidence="2 3">PDB-F2</strain>
    </source>
</reference>